<keyword evidence="8" id="KW-0902">Two-component regulatory system</keyword>
<keyword evidence="7" id="KW-0067">ATP-binding</keyword>
<dbReference type="InterPro" id="IPR004358">
    <property type="entry name" value="Sig_transdc_His_kin-like_C"/>
</dbReference>
<dbReference type="GO" id="GO:0005524">
    <property type="term" value="F:ATP binding"/>
    <property type="evidence" value="ECO:0007669"/>
    <property type="project" value="UniProtKB-KW"/>
</dbReference>
<proteinExistence type="predicted"/>
<sequence>MMVGSLERGAMGRLEMVLPRTERPTQAQSLRIGGVLALCIVLFYALDVLFLRGFYLPSLLVRVGWALEILLYLWAREKVGERGEAVLTALNSVCCGVCFLWLTYLLGGPSNPFIYLTPALPLVLALAQPRDARPIIYSGLTCSLGTLYLLLFVSHDPMRALAVAGLVASMSFCGAYGAAQFRKTQQALNAMRWEQAHREAQEKLALAELQRAQTEKLAMLGRLAANVMHEINSPLSFVHANVEFLRGALRERLSGQDPEELDSVLKDTFEGLQRIESIVSDLKGFSQMQAEEPSECALVDVVSDAARLAAVRLKHVAQLSVEVPEDLRVFATSGRLAQVVLNLLVNAGDALEQARVREGRVWVKGMRVRGRVILRVEDNGPGFSPGVLPHIFDAFFTTKDRDKGTGLGLAISREMAERFGGTLRAENRPEGGARMILELPLPQ</sequence>
<keyword evidence="3" id="KW-0597">Phosphoprotein</keyword>
<dbReference type="AlphaFoldDB" id="A0A1H8F9M2"/>
<dbReference type="InterPro" id="IPR003594">
    <property type="entry name" value="HATPase_dom"/>
</dbReference>
<keyword evidence="6 12" id="KW-0418">Kinase</keyword>
<evidence type="ECO:0000256" key="2">
    <source>
        <dbReference type="ARBA" id="ARBA00012438"/>
    </source>
</evidence>
<evidence type="ECO:0000256" key="5">
    <source>
        <dbReference type="ARBA" id="ARBA00022741"/>
    </source>
</evidence>
<dbReference type="SUPFAM" id="SSF55874">
    <property type="entry name" value="ATPase domain of HSP90 chaperone/DNA topoisomerase II/histidine kinase"/>
    <property type="match status" value="1"/>
</dbReference>
<evidence type="ECO:0000256" key="3">
    <source>
        <dbReference type="ARBA" id="ARBA00022553"/>
    </source>
</evidence>
<evidence type="ECO:0000256" key="6">
    <source>
        <dbReference type="ARBA" id="ARBA00022777"/>
    </source>
</evidence>
<organism evidence="12 13">
    <name type="scientific">Stigmatella aurantiaca</name>
    <dbReference type="NCBI Taxonomy" id="41"/>
    <lineage>
        <taxon>Bacteria</taxon>
        <taxon>Pseudomonadati</taxon>
        <taxon>Myxococcota</taxon>
        <taxon>Myxococcia</taxon>
        <taxon>Myxococcales</taxon>
        <taxon>Cystobacterineae</taxon>
        <taxon>Archangiaceae</taxon>
        <taxon>Stigmatella</taxon>
    </lineage>
</organism>
<dbReference type="GO" id="GO:0000155">
    <property type="term" value="F:phosphorelay sensor kinase activity"/>
    <property type="evidence" value="ECO:0007669"/>
    <property type="project" value="InterPro"/>
</dbReference>
<dbReference type="InterPro" id="IPR003661">
    <property type="entry name" value="HisK_dim/P_dom"/>
</dbReference>
<evidence type="ECO:0000256" key="9">
    <source>
        <dbReference type="SAM" id="Coils"/>
    </source>
</evidence>
<protein>
    <recommendedName>
        <fullName evidence="2">histidine kinase</fullName>
        <ecNumber evidence="2">2.7.13.3</ecNumber>
    </recommendedName>
</protein>
<feature type="transmembrane region" description="Helical" evidence="10">
    <location>
        <begin position="135"/>
        <end position="154"/>
    </location>
</feature>
<evidence type="ECO:0000256" key="10">
    <source>
        <dbReference type="SAM" id="Phobius"/>
    </source>
</evidence>
<dbReference type="RefSeq" id="WP_083423577.1">
    <property type="nucleotide sequence ID" value="NZ_FOAP01000036.1"/>
</dbReference>
<keyword evidence="10" id="KW-1133">Transmembrane helix</keyword>
<dbReference type="OrthoDB" id="9777714at2"/>
<keyword evidence="9" id="KW-0175">Coiled coil</keyword>
<evidence type="ECO:0000256" key="7">
    <source>
        <dbReference type="ARBA" id="ARBA00022840"/>
    </source>
</evidence>
<feature type="transmembrane region" description="Helical" evidence="10">
    <location>
        <begin position="160"/>
        <end position="179"/>
    </location>
</feature>
<keyword evidence="13" id="KW-1185">Reference proteome</keyword>
<dbReference type="Pfam" id="PF02518">
    <property type="entry name" value="HATPase_c"/>
    <property type="match status" value="1"/>
</dbReference>
<keyword evidence="10" id="KW-0812">Transmembrane</keyword>
<dbReference type="EC" id="2.7.13.3" evidence="2"/>
<dbReference type="PANTHER" id="PTHR43065:SF46">
    <property type="entry name" value="C4-DICARBOXYLATE TRANSPORT SENSOR PROTEIN DCTB"/>
    <property type="match status" value="1"/>
</dbReference>
<reference evidence="13" key="1">
    <citation type="submission" date="2016-10" db="EMBL/GenBank/DDBJ databases">
        <authorList>
            <person name="Varghese N."/>
            <person name="Submissions S."/>
        </authorList>
    </citation>
    <scope>NUCLEOTIDE SEQUENCE [LARGE SCALE GENOMIC DNA]</scope>
    <source>
        <strain evidence="13">DSM 17044</strain>
    </source>
</reference>
<evidence type="ECO:0000259" key="11">
    <source>
        <dbReference type="PROSITE" id="PS50109"/>
    </source>
</evidence>
<evidence type="ECO:0000256" key="8">
    <source>
        <dbReference type="ARBA" id="ARBA00023012"/>
    </source>
</evidence>
<dbReference type="Pfam" id="PF00512">
    <property type="entry name" value="HisKA"/>
    <property type="match status" value="1"/>
</dbReference>
<dbReference type="InterPro" id="IPR036890">
    <property type="entry name" value="HATPase_C_sf"/>
</dbReference>
<evidence type="ECO:0000256" key="4">
    <source>
        <dbReference type="ARBA" id="ARBA00022679"/>
    </source>
</evidence>
<evidence type="ECO:0000256" key="1">
    <source>
        <dbReference type="ARBA" id="ARBA00000085"/>
    </source>
</evidence>
<feature type="coiled-coil region" evidence="9">
    <location>
        <begin position="190"/>
        <end position="217"/>
    </location>
</feature>
<evidence type="ECO:0000313" key="13">
    <source>
        <dbReference type="Proteomes" id="UP000182719"/>
    </source>
</evidence>
<dbReference type="Proteomes" id="UP000182719">
    <property type="component" value="Unassembled WGS sequence"/>
</dbReference>
<dbReference type="SUPFAM" id="SSF47384">
    <property type="entry name" value="Homodimeric domain of signal transducing histidine kinase"/>
    <property type="match status" value="1"/>
</dbReference>
<dbReference type="Gene3D" id="3.30.565.10">
    <property type="entry name" value="Histidine kinase-like ATPase, C-terminal domain"/>
    <property type="match status" value="1"/>
</dbReference>
<feature type="transmembrane region" description="Helical" evidence="10">
    <location>
        <begin position="30"/>
        <end position="49"/>
    </location>
</feature>
<evidence type="ECO:0000313" key="12">
    <source>
        <dbReference type="EMBL" id="SEN28260.1"/>
    </source>
</evidence>
<feature type="transmembrane region" description="Helical" evidence="10">
    <location>
        <begin position="55"/>
        <end position="74"/>
    </location>
</feature>
<feature type="transmembrane region" description="Helical" evidence="10">
    <location>
        <begin position="86"/>
        <end position="106"/>
    </location>
</feature>
<dbReference type="InterPro" id="IPR036097">
    <property type="entry name" value="HisK_dim/P_sf"/>
</dbReference>
<dbReference type="SMART" id="SM00388">
    <property type="entry name" value="HisKA"/>
    <property type="match status" value="1"/>
</dbReference>
<gene>
    <name evidence="12" type="ORF">SAMN05444354_13644</name>
</gene>
<comment type="catalytic activity">
    <reaction evidence="1">
        <text>ATP + protein L-histidine = ADP + protein N-phospho-L-histidine.</text>
        <dbReference type="EC" id="2.7.13.3"/>
    </reaction>
</comment>
<feature type="domain" description="Histidine kinase" evidence="11">
    <location>
        <begin position="226"/>
        <end position="443"/>
    </location>
</feature>
<accession>A0A1H8F9M2</accession>
<keyword evidence="10" id="KW-0472">Membrane</keyword>
<keyword evidence="4" id="KW-0808">Transferase</keyword>
<dbReference type="PRINTS" id="PR00344">
    <property type="entry name" value="BCTRLSENSOR"/>
</dbReference>
<dbReference type="SMART" id="SM00387">
    <property type="entry name" value="HATPase_c"/>
    <property type="match status" value="1"/>
</dbReference>
<keyword evidence="5" id="KW-0547">Nucleotide-binding</keyword>
<dbReference type="InterPro" id="IPR005467">
    <property type="entry name" value="His_kinase_dom"/>
</dbReference>
<dbReference type="EMBL" id="FOAP01000036">
    <property type="protein sequence ID" value="SEN28260.1"/>
    <property type="molecule type" value="Genomic_DNA"/>
</dbReference>
<dbReference type="PROSITE" id="PS50109">
    <property type="entry name" value="HIS_KIN"/>
    <property type="match status" value="1"/>
</dbReference>
<dbReference type="PANTHER" id="PTHR43065">
    <property type="entry name" value="SENSOR HISTIDINE KINASE"/>
    <property type="match status" value="1"/>
</dbReference>
<dbReference type="Gene3D" id="1.10.287.130">
    <property type="match status" value="1"/>
</dbReference>
<name>A0A1H8F9M2_STIAU</name>
<dbReference type="CDD" id="cd00082">
    <property type="entry name" value="HisKA"/>
    <property type="match status" value="1"/>
</dbReference>